<protein>
    <submittedName>
        <fullName evidence="1">Uncharacterized protein</fullName>
    </submittedName>
</protein>
<evidence type="ECO:0000313" key="2">
    <source>
        <dbReference type="Proteomes" id="UP000528504"/>
    </source>
</evidence>
<reference evidence="1 2" key="1">
    <citation type="submission" date="2018-08" db="EMBL/GenBank/DDBJ databases">
        <authorList>
            <consortium name="GenomeTrakr network: Whole genome sequencing for foodborne pathogen traceback"/>
        </authorList>
    </citation>
    <scope>NUCLEOTIDE SEQUENCE [LARGE SCALE GENOMIC DNA]</scope>
    <source>
        <strain evidence="1 2">AZ-TG60901</strain>
    </source>
</reference>
<evidence type="ECO:0000313" key="1">
    <source>
        <dbReference type="EMBL" id="EFM0518946.1"/>
    </source>
</evidence>
<accession>A0A8S7Y2S2</accession>
<proteinExistence type="predicted"/>
<organism evidence="1 2">
    <name type="scientific">Escherichia coli</name>
    <dbReference type="NCBI Taxonomy" id="562"/>
    <lineage>
        <taxon>Bacteria</taxon>
        <taxon>Pseudomonadati</taxon>
        <taxon>Pseudomonadota</taxon>
        <taxon>Gammaproteobacteria</taxon>
        <taxon>Enterobacterales</taxon>
        <taxon>Enterobacteriaceae</taxon>
        <taxon>Escherichia</taxon>
    </lineage>
</organism>
<gene>
    <name evidence="1" type="ORF">CF22_005086</name>
</gene>
<dbReference type="AlphaFoldDB" id="A0A8S7Y2S2"/>
<name>A0A8S7Y2S2_ECOLX</name>
<dbReference type="EMBL" id="AATJQG010000057">
    <property type="protein sequence ID" value="EFM0518946.1"/>
    <property type="molecule type" value="Genomic_DNA"/>
</dbReference>
<comment type="caution">
    <text evidence="1">The sequence shown here is derived from an EMBL/GenBank/DDBJ whole genome shotgun (WGS) entry which is preliminary data.</text>
</comment>
<feature type="non-terminal residue" evidence="1">
    <location>
        <position position="1"/>
    </location>
</feature>
<dbReference type="Proteomes" id="UP000528504">
    <property type="component" value="Unassembled WGS sequence"/>
</dbReference>
<sequence>AEDKVRESFINRLVLFSVVYYFGVPGVDYASFKESIKNVHAFDYMLDDKDEKEEVNSVYSFVNSLDVIYERAESAFDDDIDFYLKNGYVSSESNILNIIKEKNEQYRDNRVLCEVYKIWDVFRNSFKDNESEFIFQIERVINDSLLRIPIGQFVGLINVLIKLDRDCNNIIEAYADAFVNKDNAYATFNSLRVEIFGNEELGFRIEKKLKDRNPDDYNLDKIIKKIARGRFNHSDVNILNSFSKDDYVNWILSCDQDALNLVEETMLKFKGMQHPTDEQKSITDKAIEALEEVASKSTLNKLRVNKILNH</sequence>